<proteinExistence type="predicted"/>
<organism evidence="5 6">
    <name type="scientific">Hymenobacter ruricola</name>
    <dbReference type="NCBI Taxonomy" id="2791023"/>
    <lineage>
        <taxon>Bacteria</taxon>
        <taxon>Pseudomonadati</taxon>
        <taxon>Bacteroidota</taxon>
        <taxon>Cytophagia</taxon>
        <taxon>Cytophagales</taxon>
        <taxon>Hymenobacteraceae</taxon>
        <taxon>Hymenobacter</taxon>
    </lineage>
</organism>
<comment type="caution">
    <text evidence="5">The sequence shown here is derived from an EMBL/GenBank/DDBJ whole genome shotgun (WGS) entry which is preliminary data.</text>
</comment>
<dbReference type="Gene3D" id="1.10.10.60">
    <property type="entry name" value="Homeodomain-like"/>
    <property type="match status" value="1"/>
</dbReference>
<dbReference type="PANTHER" id="PTHR43280">
    <property type="entry name" value="ARAC-FAMILY TRANSCRIPTIONAL REGULATOR"/>
    <property type="match status" value="1"/>
</dbReference>
<keyword evidence="6" id="KW-1185">Reference proteome</keyword>
<reference evidence="5 6" key="1">
    <citation type="submission" date="2020-11" db="EMBL/GenBank/DDBJ databases">
        <authorList>
            <person name="Kim M.K."/>
        </authorList>
    </citation>
    <scope>NUCLEOTIDE SEQUENCE [LARGE SCALE GENOMIC DNA]</scope>
    <source>
        <strain evidence="5 6">BT662</strain>
    </source>
</reference>
<dbReference type="Pfam" id="PF12833">
    <property type="entry name" value="HTH_18"/>
    <property type="match status" value="1"/>
</dbReference>
<dbReference type="EMBL" id="JADQDM010000002">
    <property type="protein sequence ID" value="MBF9220309.1"/>
    <property type="molecule type" value="Genomic_DNA"/>
</dbReference>
<feature type="domain" description="HTH araC/xylS-type" evidence="4">
    <location>
        <begin position="204"/>
        <end position="309"/>
    </location>
</feature>
<dbReference type="SUPFAM" id="SSF46689">
    <property type="entry name" value="Homeodomain-like"/>
    <property type="match status" value="1"/>
</dbReference>
<name>A0ABS0I083_9BACT</name>
<sequence>MNPNSLEAFYSKLAAGPTPAAGRLRLTATPQEVGHFNVFRVADLMLANRHRPPMAFDRRAFYKISLIRGRSRIEFADQSTDVARQALWFVTSRVPYRWLPHDAEQSGYFCIFTEEFLLPAKSGVVLSELPVFQPGGCPVLPVTDEDYATIEAIFEKMAREITSEYAYKYDLLRAYLLELIHAGQKLQPAPMLAPAPNASARVAARFAELLERQFPLESPQQRLRLRTAKDYADQLAVHVNHLNRVLKETTGHTTTSLISGRVTQEAKMLLKQTNWNVSEIADGLGFADVAHFCNFFKRQTGLVPGAFRG</sequence>
<gene>
    <name evidence="5" type="ORF">I2H31_04260</name>
</gene>
<protein>
    <submittedName>
        <fullName evidence="5">Helix-turn-helix transcriptional regulator</fullName>
    </submittedName>
</protein>
<keyword evidence="1" id="KW-0805">Transcription regulation</keyword>
<dbReference type="RefSeq" id="WP_196291775.1">
    <property type="nucleotide sequence ID" value="NZ_JADQDM010000002.1"/>
</dbReference>
<dbReference type="PROSITE" id="PS01124">
    <property type="entry name" value="HTH_ARAC_FAMILY_2"/>
    <property type="match status" value="1"/>
</dbReference>
<evidence type="ECO:0000313" key="5">
    <source>
        <dbReference type="EMBL" id="MBF9220309.1"/>
    </source>
</evidence>
<keyword evidence="3" id="KW-0804">Transcription</keyword>
<dbReference type="InterPro" id="IPR018060">
    <property type="entry name" value="HTH_AraC"/>
</dbReference>
<keyword evidence="2" id="KW-0238">DNA-binding</keyword>
<dbReference type="Proteomes" id="UP000618931">
    <property type="component" value="Unassembled WGS sequence"/>
</dbReference>
<dbReference type="PANTHER" id="PTHR43280:SF32">
    <property type="entry name" value="TRANSCRIPTIONAL REGULATORY PROTEIN"/>
    <property type="match status" value="1"/>
</dbReference>
<dbReference type="InterPro" id="IPR009057">
    <property type="entry name" value="Homeodomain-like_sf"/>
</dbReference>
<dbReference type="SMART" id="SM00342">
    <property type="entry name" value="HTH_ARAC"/>
    <property type="match status" value="1"/>
</dbReference>
<evidence type="ECO:0000313" key="6">
    <source>
        <dbReference type="Proteomes" id="UP000618931"/>
    </source>
</evidence>
<evidence type="ECO:0000256" key="1">
    <source>
        <dbReference type="ARBA" id="ARBA00023015"/>
    </source>
</evidence>
<evidence type="ECO:0000256" key="3">
    <source>
        <dbReference type="ARBA" id="ARBA00023163"/>
    </source>
</evidence>
<evidence type="ECO:0000259" key="4">
    <source>
        <dbReference type="PROSITE" id="PS01124"/>
    </source>
</evidence>
<evidence type="ECO:0000256" key="2">
    <source>
        <dbReference type="ARBA" id="ARBA00023125"/>
    </source>
</evidence>
<accession>A0ABS0I083</accession>